<evidence type="ECO:0000313" key="2">
    <source>
        <dbReference type="Proteomes" id="UP000550508"/>
    </source>
</evidence>
<dbReference type="RefSeq" id="WP_174207916.1">
    <property type="nucleotide sequence ID" value="NZ_JABUMX010000002.1"/>
</dbReference>
<dbReference type="InterPro" id="IPR054496">
    <property type="entry name" value="E217_GP41"/>
</dbReference>
<name>A0A849VRF8_9HYPH</name>
<dbReference type="Pfam" id="PF22759">
    <property type="entry name" value="E217_GP41"/>
    <property type="match status" value="1"/>
</dbReference>
<dbReference type="EMBL" id="JABUMX010000002">
    <property type="protein sequence ID" value="NTS31259.1"/>
    <property type="molecule type" value="Genomic_DNA"/>
</dbReference>
<comment type="caution">
    <text evidence="1">The sequence shown here is derived from an EMBL/GenBank/DDBJ whole genome shotgun (WGS) entry which is preliminary data.</text>
</comment>
<protein>
    <submittedName>
        <fullName evidence="1">Uncharacterized protein</fullName>
    </submittedName>
</protein>
<proteinExistence type="predicted"/>
<sequence length="296" mass="32631">MRQFLRKVRLTASGSGSLVINPGGIQTHELKISFDVSKSISSSQNSAKIQIWNLSEGHRNAIGKELDDIVLEAGYMPPGEGGNVGIIFKGQMRDVEHKRDGPDIITTLSCGEGDRAFRKATISKTFRAGTEVKEVVDEIYKQLEAEGVDRGEWKFPDDISERKFKRPYSMCGGCKREMDTLGRGKGFYWSVQNGTMEIIPHDGYIGGIVLISPETGMVDTPTITDNGVKVSALLNPEIRPNRRVQIKSETLEMNAEGGEYRVSQCDYSGDNRDGDFVVQVHGEAIKGGKVDEGKKK</sequence>
<evidence type="ECO:0000313" key="1">
    <source>
        <dbReference type="EMBL" id="NTS31259.1"/>
    </source>
</evidence>
<keyword evidence="2" id="KW-1185">Reference proteome</keyword>
<accession>A0A849VRF8</accession>
<gene>
    <name evidence="1" type="ORF">HQ945_08325</name>
</gene>
<reference evidence="1 2" key="1">
    <citation type="submission" date="2020-05" db="EMBL/GenBank/DDBJ databases">
        <authorList>
            <person name="Kim M.K."/>
        </authorList>
    </citation>
    <scope>NUCLEOTIDE SEQUENCE [LARGE SCALE GENOMIC DNA]</scope>
    <source>
        <strain evidence="1 2">BT25</strain>
    </source>
</reference>
<dbReference type="AlphaFoldDB" id="A0A849VRF8"/>
<dbReference type="Proteomes" id="UP000550508">
    <property type="component" value="Unassembled WGS sequence"/>
</dbReference>
<organism evidence="1 2">
    <name type="scientific">Phyllobacterium pellucidum</name>
    <dbReference type="NCBI Taxonomy" id="2740464"/>
    <lineage>
        <taxon>Bacteria</taxon>
        <taxon>Pseudomonadati</taxon>
        <taxon>Pseudomonadota</taxon>
        <taxon>Alphaproteobacteria</taxon>
        <taxon>Hyphomicrobiales</taxon>
        <taxon>Phyllobacteriaceae</taxon>
        <taxon>Phyllobacterium</taxon>
    </lineage>
</organism>
<dbReference type="NCBIfam" id="NF047561">
    <property type="entry name" value="orf58_phage_fam"/>
    <property type="match status" value="1"/>
</dbReference>